<keyword evidence="1" id="KW-0472">Membrane</keyword>
<gene>
    <name evidence="2" type="ORF">CR513_00472</name>
</gene>
<keyword evidence="1" id="KW-0812">Transmembrane</keyword>
<dbReference type="STRING" id="157652.A0A371IHL4"/>
<dbReference type="AlphaFoldDB" id="A0A371IHL4"/>
<feature type="non-terminal residue" evidence="2">
    <location>
        <position position="1"/>
    </location>
</feature>
<feature type="transmembrane region" description="Helical" evidence="1">
    <location>
        <begin position="20"/>
        <end position="39"/>
    </location>
</feature>
<accession>A0A371IHL4</accession>
<comment type="caution">
    <text evidence="2">The sequence shown here is derived from an EMBL/GenBank/DDBJ whole genome shotgun (WGS) entry which is preliminary data.</text>
</comment>
<dbReference type="EMBL" id="QJKJ01000072">
    <property type="protein sequence ID" value="RDY14465.1"/>
    <property type="molecule type" value="Genomic_DNA"/>
</dbReference>
<evidence type="ECO:0000256" key="1">
    <source>
        <dbReference type="SAM" id="Phobius"/>
    </source>
</evidence>
<name>A0A371IHL4_MUCPR</name>
<sequence>MEPKNVKSDLVLILNYGSHYTHLVTCCICSFLMFSLCIFGTSSLGTITVFNPSIIILSSGPNSIHTLTPMLHITTSTLPLMEAWYQAKELLSGARLVEEDKDKDVIVGEDSNVVMEHNDRQEEGGANVEGDECLGDLVHNERKLANVGEEEGVGNMEKGSPNMTMRRVTGRFDYLKDSHHITHEAHRKLTCSYEVMVCPLRCIIGKPDYLKGNHHVTHDILNKPNIVGRMVKWSDRLFEFDLYYEPWASIKVKVLVDFLIELTPSSQGTNNRNQWILSVDGASNQ</sequence>
<dbReference type="Proteomes" id="UP000257109">
    <property type="component" value="Unassembled WGS sequence"/>
</dbReference>
<reference evidence="2" key="1">
    <citation type="submission" date="2018-05" db="EMBL/GenBank/DDBJ databases">
        <title>Draft genome of Mucuna pruriens seed.</title>
        <authorList>
            <person name="Nnadi N.E."/>
            <person name="Vos R."/>
            <person name="Hasami M.H."/>
            <person name="Devisetty U.K."/>
            <person name="Aguiy J.C."/>
        </authorList>
    </citation>
    <scope>NUCLEOTIDE SEQUENCE [LARGE SCALE GENOMIC DNA]</scope>
    <source>
        <strain evidence="2">JCA_2017</strain>
    </source>
</reference>
<organism evidence="2 3">
    <name type="scientific">Mucuna pruriens</name>
    <name type="common">Velvet bean</name>
    <name type="synonym">Dolichos pruriens</name>
    <dbReference type="NCBI Taxonomy" id="157652"/>
    <lineage>
        <taxon>Eukaryota</taxon>
        <taxon>Viridiplantae</taxon>
        <taxon>Streptophyta</taxon>
        <taxon>Embryophyta</taxon>
        <taxon>Tracheophyta</taxon>
        <taxon>Spermatophyta</taxon>
        <taxon>Magnoliopsida</taxon>
        <taxon>eudicotyledons</taxon>
        <taxon>Gunneridae</taxon>
        <taxon>Pentapetalae</taxon>
        <taxon>rosids</taxon>
        <taxon>fabids</taxon>
        <taxon>Fabales</taxon>
        <taxon>Fabaceae</taxon>
        <taxon>Papilionoideae</taxon>
        <taxon>50 kb inversion clade</taxon>
        <taxon>NPAAA clade</taxon>
        <taxon>indigoferoid/millettioid clade</taxon>
        <taxon>Phaseoleae</taxon>
        <taxon>Mucuna</taxon>
    </lineage>
</organism>
<keyword evidence="1" id="KW-1133">Transmembrane helix</keyword>
<dbReference type="OrthoDB" id="1724632at2759"/>
<keyword evidence="3" id="KW-1185">Reference proteome</keyword>
<proteinExistence type="predicted"/>
<evidence type="ECO:0000313" key="3">
    <source>
        <dbReference type="Proteomes" id="UP000257109"/>
    </source>
</evidence>
<protein>
    <submittedName>
        <fullName evidence="2">Uncharacterized protein</fullName>
    </submittedName>
</protein>
<evidence type="ECO:0000313" key="2">
    <source>
        <dbReference type="EMBL" id="RDY14465.1"/>
    </source>
</evidence>